<protein>
    <submittedName>
        <fullName evidence="2">YhcN/YlaJ family sporulation lipoprotein</fullName>
    </submittedName>
</protein>
<dbReference type="EMBL" id="JBHSFU010000003">
    <property type="protein sequence ID" value="MFC4556977.1"/>
    <property type="molecule type" value="Genomic_DNA"/>
</dbReference>
<dbReference type="InterPro" id="IPR014247">
    <property type="entry name" value="Spore_lipoprot_YhcN/YlaJ"/>
</dbReference>
<name>A0ABV9DF06_9BACI</name>
<proteinExistence type="predicted"/>
<keyword evidence="3" id="KW-1185">Reference proteome</keyword>
<evidence type="ECO:0000256" key="1">
    <source>
        <dbReference type="SAM" id="MobiDB-lite"/>
    </source>
</evidence>
<gene>
    <name evidence="2" type="ORF">ACFO3D_01985</name>
</gene>
<dbReference type="NCBIfam" id="TIGR02898">
    <property type="entry name" value="spore_YhcN_YlaJ"/>
    <property type="match status" value="1"/>
</dbReference>
<organism evidence="2 3">
    <name type="scientific">Virgibacillus kekensis</name>
    <dbReference type="NCBI Taxonomy" id="202261"/>
    <lineage>
        <taxon>Bacteria</taxon>
        <taxon>Bacillati</taxon>
        <taxon>Bacillota</taxon>
        <taxon>Bacilli</taxon>
        <taxon>Bacillales</taxon>
        <taxon>Bacillaceae</taxon>
        <taxon>Virgibacillus</taxon>
    </lineage>
</organism>
<sequence length="199" mass="22332">MFKRFWILSFMLLPIIVGCQENNNEQSLPSEEENNKFIQVEDSNPSKQKELSNQQIADHLANVASDVPNVNDAASFVAGPYAVVGIDVDKDLDRSRVGTIKFAVLEALQHDPYGKTAVVVADGDVVERLRTMGEKADQGHPVQGFIDELAAIVGRYIPDFPINEDRPQEQDQNKEVIPKQEENKLDQLEEDQSNNQNKE</sequence>
<reference evidence="3" key="1">
    <citation type="journal article" date="2019" name="Int. J. Syst. Evol. Microbiol.">
        <title>The Global Catalogue of Microorganisms (GCM) 10K type strain sequencing project: providing services to taxonomists for standard genome sequencing and annotation.</title>
        <authorList>
            <consortium name="The Broad Institute Genomics Platform"/>
            <consortium name="The Broad Institute Genome Sequencing Center for Infectious Disease"/>
            <person name="Wu L."/>
            <person name="Ma J."/>
        </authorList>
    </citation>
    <scope>NUCLEOTIDE SEQUENCE [LARGE SCALE GENOMIC DNA]</scope>
    <source>
        <strain evidence="3">CGMCC 4.7426</strain>
    </source>
</reference>
<dbReference type="PROSITE" id="PS51257">
    <property type="entry name" value="PROKAR_LIPOPROTEIN"/>
    <property type="match status" value="1"/>
</dbReference>
<comment type="caution">
    <text evidence="2">The sequence shown here is derived from an EMBL/GenBank/DDBJ whole genome shotgun (WGS) entry which is preliminary data.</text>
</comment>
<evidence type="ECO:0000313" key="2">
    <source>
        <dbReference type="EMBL" id="MFC4556977.1"/>
    </source>
</evidence>
<dbReference type="InterPro" id="IPR019076">
    <property type="entry name" value="Spore_lipoprot_YhcN/YlaJ-like"/>
</dbReference>
<feature type="region of interest" description="Disordered" evidence="1">
    <location>
        <begin position="160"/>
        <end position="199"/>
    </location>
</feature>
<feature type="compositionally biased region" description="Basic and acidic residues" evidence="1">
    <location>
        <begin position="163"/>
        <end position="187"/>
    </location>
</feature>
<evidence type="ECO:0000313" key="3">
    <source>
        <dbReference type="Proteomes" id="UP001595989"/>
    </source>
</evidence>
<dbReference type="Pfam" id="PF09580">
    <property type="entry name" value="Spore_YhcN_YlaJ"/>
    <property type="match status" value="1"/>
</dbReference>
<keyword evidence="2" id="KW-0449">Lipoprotein</keyword>
<accession>A0ABV9DF06</accession>
<dbReference type="Proteomes" id="UP001595989">
    <property type="component" value="Unassembled WGS sequence"/>
</dbReference>
<dbReference type="RefSeq" id="WP_390292917.1">
    <property type="nucleotide sequence ID" value="NZ_JBHSFU010000003.1"/>
</dbReference>